<feature type="transmembrane region" description="Helical" evidence="10">
    <location>
        <begin position="480"/>
        <end position="498"/>
    </location>
</feature>
<evidence type="ECO:0000256" key="5">
    <source>
        <dbReference type="ARBA" id="ARBA00022737"/>
    </source>
</evidence>
<dbReference type="InterPro" id="IPR050567">
    <property type="entry name" value="Mitochondrial_Carrier"/>
</dbReference>
<comment type="similarity">
    <text evidence="2">Belongs to the mitochondrial carrier (TC 2.A.29) family.</text>
</comment>
<feature type="transmembrane region" description="Helical" evidence="10">
    <location>
        <begin position="69"/>
        <end position="92"/>
    </location>
</feature>
<gene>
    <name evidence="11" type="ORF">MGL_2031</name>
</gene>
<comment type="caution">
    <text evidence="11">The sequence shown here is derived from an EMBL/GenBank/DDBJ whole genome shotgun (WGS) entry which is preliminary data.</text>
</comment>
<evidence type="ECO:0008006" key="13">
    <source>
        <dbReference type="Google" id="ProtNLM"/>
    </source>
</evidence>
<sequence length="503" mass="56553">MMARRQGNKLGVPYLGRLLRHERPALLLSLVVPPMLANLAIGFTLFQTYTMTEHVLTTNFTDGTADTAAHPFTPTVIVAIAGAAAGAAQCVISAPLDNIRLVVQPLLIHDTGHRTTSLSLVRAPFRTWQTIMEAAVLPFLPERWYNLAIRRLERLLPTKGPGSAPTSTSSTSQSTASSALFQYLPKHVRMLARRKHGMSLILSLIRDALGFSAFFVTFEWARRCAYHASLQVDKWVHVVRRRSSPRLQNAEQQQLDQSFGASRTVFGRTTAVLTLVLGGALGAWLYSIVSRPVEYVRMVLWNRLYVPQSRRLASRGSSSRHHRTSSHYTHYRSEASSLNVRSVRVRMHVPRISFVQAERPLRTLRRRCPAVALRFSAPARPVHVNAKRMPRRKFLQSSTLSRLMRFARMTAPEGQVSSPVRLFLHTYMVRPFLYPELCKPSAPRPWGTAPPVRHAHPTSAAVPYVPTASVRRSPMRCQWIINRLLSPYACGFLVFAWMSGDLG</sequence>
<keyword evidence="6 10" id="KW-1133">Transmembrane helix</keyword>
<dbReference type="OrthoDB" id="3364892at2759"/>
<feature type="transmembrane region" description="Helical" evidence="10">
    <location>
        <begin position="199"/>
        <end position="218"/>
    </location>
</feature>
<keyword evidence="8 10" id="KW-0472">Membrane</keyword>
<dbReference type="VEuPathDB" id="FungiDB:MGL_2031"/>
<keyword evidence="7" id="KW-0496">Mitochondrion</keyword>
<keyword evidence="3" id="KW-0813">Transport</keyword>
<dbReference type="PANTHER" id="PTHR45624:SF52">
    <property type="entry name" value="MITOCHONDRIAL CARRIER"/>
    <property type="match status" value="1"/>
</dbReference>
<dbReference type="PANTHER" id="PTHR45624">
    <property type="entry name" value="MITOCHONDRIAL BASIC AMINO ACIDS TRANSPORTER-RELATED"/>
    <property type="match status" value="1"/>
</dbReference>
<evidence type="ECO:0000256" key="2">
    <source>
        <dbReference type="ARBA" id="ARBA00006375"/>
    </source>
</evidence>
<comment type="subcellular location">
    <subcellularLocation>
        <location evidence="1">Mitochondrion membrane</location>
        <topology evidence="1">Multi-pass membrane protein</topology>
    </subcellularLocation>
</comment>
<keyword evidence="12" id="KW-1185">Reference proteome</keyword>
<dbReference type="OMA" id="CKPSAPR"/>
<evidence type="ECO:0000256" key="10">
    <source>
        <dbReference type="SAM" id="Phobius"/>
    </source>
</evidence>
<keyword evidence="4 10" id="KW-0812">Transmembrane</keyword>
<evidence type="ECO:0000256" key="3">
    <source>
        <dbReference type="ARBA" id="ARBA00022448"/>
    </source>
</evidence>
<reference evidence="11 12" key="1">
    <citation type="journal article" date="2007" name="Proc. Natl. Acad. Sci. U.S.A.">
        <title>Dandruff-associated Malassezia genomes reveal convergent and divergent virulence traits shared with plant and human fungal pathogens.</title>
        <authorList>
            <person name="Xu J."/>
            <person name="Saunders C.W."/>
            <person name="Hu P."/>
            <person name="Grant R.A."/>
            <person name="Boekhout T."/>
            <person name="Kuramae E.E."/>
            <person name="Kronstad J.W."/>
            <person name="Deangelis Y.M."/>
            <person name="Reeder N.L."/>
            <person name="Johnstone K.R."/>
            <person name="Leland M."/>
            <person name="Fieno A.M."/>
            <person name="Begley W.M."/>
            <person name="Sun Y."/>
            <person name="Lacey M.P."/>
            <person name="Chaudhary T."/>
            <person name="Keough T."/>
            <person name="Chu L."/>
            <person name="Sears R."/>
            <person name="Yuan B."/>
            <person name="Dawson T.L.Jr."/>
        </authorList>
    </citation>
    <scope>NUCLEOTIDE SEQUENCE [LARGE SCALE GENOMIC DNA]</scope>
    <source>
        <strain evidence="12">ATCC MYA-4612 / CBS 7966</strain>
    </source>
</reference>
<dbReference type="RefSeq" id="XP_001731032.1">
    <property type="nucleotide sequence ID" value="XM_001730980.1"/>
</dbReference>
<evidence type="ECO:0000256" key="7">
    <source>
        <dbReference type="ARBA" id="ARBA00023128"/>
    </source>
</evidence>
<feature type="region of interest" description="Disordered" evidence="9">
    <location>
        <begin position="312"/>
        <end position="333"/>
    </location>
</feature>
<dbReference type="STRING" id="425265.A8Q0G9"/>
<evidence type="ECO:0000256" key="6">
    <source>
        <dbReference type="ARBA" id="ARBA00022989"/>
    </source>
</evidence>
<dbReference type="GO" id="GO:0031966">
    <property type="term" value="C:mitochondrial membrane"/>
    <property type="evidence" value="ECO:0007669"/>
    <property type="project" value="UniProtKB-SubCell"/>
</dbReference>
<organism evidence="11 12">
    <name type="scientific">Malassezia globosa (strain ATCC MYA-4612 / CBS 7966)</name>
    <name type="common">Dandruff-associated fungus</name>
    <dbReference type="NCBI Taxonomy" id="425265"/>
    <lineage>
        <taxon>Eukaryota</taxon>
        <taxon>Fungi</taxon>
        <taxon>Dikarya</taxon>
        <taxon>Basidiomycota</taxon>
        <taxon>Ustilaginomycotina</taxon>
        <taxon>Malasseziomycetes</taxon>
        <taxon>Malasseziales</taxon>
        <taxon>Malasseziaceae</taxon>
        <taxon>Malassezia</taxon>
    </lineage>
</organism>
<evidence type="ECO:0000256" key="4">
    <source>
        <dbReference type="ARBA" id="ARBA00022692"/>
    </source>
</evidence>
<evidence type="ECO:0000313" key="12">
    <source>
        <dbReference type="Proteomes" id="UP000008837"/>
    </source>
</evidence>
<dbReference type="AlphaFoldDB" id="A8Q0G9"/>
<evidence type="ECO:0000256" key="1">
    <source>
        <dbReference type="ARBA" id="ARBA00004225"/>
    </source>
</evidence>
<feature type="transmembrane region" description="Helical" evidence="10">
    <location>
        <begin position="265"/>
        <end position="289"/>
    </location>
</feature>
<keyword evidence="5" id="KW-0677">Repeat</keyword>
<protein>
    <recommendedName>
        <fullName evidence="13">Mitochondrial carrier protein</fullName>
    </recommendedName>
</protein>
<accession>A8Q0G9</accession>
<evidence type="ECO:0000256" key="8">
    <source>
        <dbReference type="ARBA" id="ARBA00023136"/>
    </source>
</evidence>
<dbReference type="GO" id="GO:1990575">
    <property type="term" value="P:mitochondrial L-ornithine transmembrane transport"/>
    <property type="evidence" value="ECO:0007669"/>
    <property type="project" value="TreeGrafter"/>
</dbReference>
<dbReference type="KEGG" id="mgl:MGL_2031"/>
<feature type="transmembrane region" description="Helical" evidence="10">
    <location>
        <begin position="25"/>
        <end position="49"/>
    </location>
</feature>
<dbReference type="GeneID" id="5855339"/>
<name>A8Q0G9_MALGO</name>
<evidence type="ECO:0000313" key="11">
    <source>
        <dbReference type="EMBL" id="EDP43818.1"/>
    </source>
</evidence>
<dbReference type="EMBL" id="AAYY01000006">
    <property type="protein sequence ID" value="EDP43818.1"/>
    <property type="molecule type" value="Genomic_DNA"/>
</dbReference>
<dbReference type="SUPFAM" id="SSF103506">
    <property type="entry name" value="Mitochondrial carrier"/>
    <property type="match status" value="1"/>
</dbReference>
<dbReference type="InterPro" id="IPR023395">
    <property type="entry name" value="MCP_dom_sf"/>
</dbReference>
<dbReference type="InParanoid" id="A8Q0G9"/>
<dbReference type="GO" id="GO:0000064">
    <property type="term" value="F:L-ornithine transmembrane transporter activity"/>
    <property type="evidence" value="ECO:0007669"/>
    <property type="project" value="TreeGrafter"/>
</dbReference>
<dbReference type="Gene3D" id="1.50.40.10">
    <property type="entry name" value="Mitochondrial carrier domain"/>
    <property type="match status" value="1"/>
</dbReference>
<evidence type="ECO:0000256" key="9">
    <source>
        <dbReference type="SAM" id="MobiDB-lite"/>
    </source>
</evidence>
<proteinExistence type="inferred from homology"/>
<dbReference type="Proteomes" id="UP000008837">
    <property type="component" value="Unassembled WGS sequence"/>
</dbReference>